<keyword evidence="2" id="KW-1185">Reference proteome</keyword>
<evidence type="ECO:0000313" key="1">
    <source>
        <dbReference type="EMBL" id="GME77980.1"/>
    </source>
</evidence>
<sequence>MLHLPNSVQIIVVQLPLEIQCVVLKFTIWSYLTENTEDWELIDEYFDLDTPFNRRFETRLLKRPLHCLYGLCGCDEPLDSIVIKVIQELVFDSAITDSPDFKSFVDYIISKSVKIHMISTREIAGFVNDETRFFDHGCLKFEANYRVLMHIKNLNYMCHITSLTCDLVFLDEILRKIQPQDMISLTEIRIVMDAELKRGISDPMIVLEYHPEWVQKIAELNIRLILEIRLSENFSDVEDLDEIIEDFIDIFEGFEIKIDPRSSFYPSLDYMKGLIDRNMNHPWFFRTDLSERGLKVLSDANNVLNLKELGVQFLYAKSLPFQSITFSNPSIEALSLYSIEETELNILFENMLSLKELTLRDGSISLDFLNRLPETLHKLTIWCVDPAKSSRHDVNLPTHLQSLVVRAYGDGLTTFEIGNSDELVNLREVSLCLEYSNYTDEQLRPFIYSFPASVNCLNLRLYGRNQEIKIDDRDYSGLGLNELPCLKFFSLKTCDLNGFPIKKLNLFWLPPSHCIQIGKFASLSLEGQFPKTLKSLDINLKFWGQSDSFPKFWKRYISPLENLYSLKARIDGVKYVDFRGLEFPKHLHTIEWVTQKYTISVSFDYIPSSLKTFFFTLSDKDYFYGDFVCARKYKHKVGSDSFHDREQLNQVFYASSPCSFEWKLEGEPDFAQSSFRESGYFPNFAAIPI</sequence>
<name>A0ACB5T0I3_AMBMO</name>
<evidence type="ECO:0000313" key="2">
    <source>
        <dbReference type="Proteomes" id="UP001165064"/>
    </source>
</evidence>
<comment type="caution">
    <text evidence="1">The sequence shown here is derived from an EMBL/GenBank/DDBJ whole genome shotgun (WGS) entry which is preliminary data.</text>
</comment>
<accession>A0ACB5T0I3</accession>
<reference evidence="1" key="1">
    <citation type="submission" date="2023-04" db="EMBL/GenBank/DDBJ databases">
        <title>Ambrosiozyma monospora NBRC 10751.</title>
        <authorList>
            <person name="Ichikawa N."/>
            <person name="Sato H."/>
            <person name="Tonouchi N."/>
        </authorList>
    </citation>
    <scope>NUCLEOTIDE SEQUENCE</scope>
    <source>
        <strain evidence="1">NBRC 10751</strain>
    </source>
</reference>
<dbReference type="Proteomes" id="UP001165064">
    <property type="component" value="Unassembled WGS sequence"/>
</dbReference>
<organism evidence="1 2">
    <name type="scientific">Ambrosiozyma monospora</name>
    <name type="common">Yeast</name>
    <name type="synonym">Endomycopsis monosporus</name>
    <dbReference type="NCBI Taxonomy" id="43982"/>
    <lineage>
        <taxon>Eukaryota</taxon>
        <taxon>Fungi</taxon>
        <taxon>Dikarya</taxon>
        <taxon>Ascomycota</taxon>
        <taxon>Saccharomycotina</taxon>
        <taxon>Pichiomycetes</taxon>
        <taxon>Pichiales</taxon>
        <taxon>Pichiaceae</taxon>
        <taxon>Ambrosiozyma</taxon>
    </lineage>
</organism>
<gene>
    <name evidence="1" type="ORF">Amon02_000325100</name>
</gene>
<proteinExistence type="predicted"/>
<protein>
    <submittedName>
        <fullName evidence="1">Unnamed protein product</fullName>
    </submittedName>
</protein>
<dbReference type="EMBL" id="BSXS01002025">
    <property type="protein sequence ID" value="GME77980.1"/>
    <property type="molecule type" value="Genomic_DNA"/>
</dbReference>